<evidence type="ECO:0000313" key="2">
    <source>
        <dbReference type="EMBL" id="GFT25579.1"/>
    </source>
</evidence>
<reference evidence="2" key="1">
    <citation type="submission" date="2020-08" db="EMBL/GenBank/DDBJ databases">
        <title>Multicomponent nature underlies the extraordinary mechanical properties of spider dragline silk.</title>
        <authorList>
            <person name="Kono N."/>
            <person name="Nakamura H."/>
            <person name="Mori M."/>
            <person name="Yoshida Y."/>
            <person name="Ohtoshi R."/>
            <person name="Malay A.D."/>
            <person name="Moran D.A.P."/>
            <person name="Tomita M."/>
            <person name="Numata K."/>
            <person name="Arakawa K."/>
        </authorList>
    </citation>
    <scope>NUCLEOTIDE SEQUENCE</scope>
</reference>
<comment type="caution">
    <text evidence="2">The sequence shown here is derived from an EMBL/GenBank/DDBJ whole genome shotgun (WGS) entry which is preliminary data.</text>
</comment>
<dbReference type="EMBL" id="BMAW01011798">
    <property type="protein sequence ID" value="GFT25579.1"/>
    <property type="molecule type" value="Genomic_DNA"/>
</dbReference>
<protein>
    <submittedName>
        <fullName evidence="2">Uncharacterized protein</fullName>
    </submittedName>
</protein>
<keyword evidence="1" id="KW-0812">Transmembrane</keyword>
<organism evidence="2 3">
    <name type="scientific">Nephila pilipes</name>
    <name type="common">Giant wood spider</name>
    <name type="synonym">Nephila maculata</name>
    <dbReference type="NCBI Taxonomy" id="299642"/>
    <lineage>
        <taxon>Eukaryota</taxon>
        <taxon>Metazoa</taxon>
        <taxon>Ecdysozoa</taxon>
        <taxon>Arthropoda</taxon>
        <taxon>Chelicerata</taxon>
        <taxon>Arachnida</taxon>
        <taxon>Araneae</taxon>
        <taxon>Araneomorphae</taxon>
        <taxon>Entelegynae</taxon>
        <taxon>Araneoidea</taxon>
        <taxon>Nephilidae</taxon>
        <taxon>Nephila</taxon>
    </lineage>
</organism>
<keyword evidence="1" id="KW-0472">Membrane</keyword>
<dbReference type="Proteomes" id="UP000887013">
    <property type="component" value="Unassembled WGS sequence"/>
</dbReference>
<gene>
    <name evidence="2" type="ORF">NPIL_460861</name>
</gene>
<proteinExistence type="predicted"/>
<dbReference type="AlphaFoldDB" id="A0A8X6NPZ9"/>
<keyword evidence="3" id="KW-1185">Reference proteome</keyword>
<sequence>MLILDSGRLVDLGRQRRTLERCGWQGVSRTSSCMERRSILWFIWSSVLSKLMSGIAAMYSAILASALRHWSVVLMAWMMATTSGIDTDSCTTSEVLSHGFDEFT</sequence>
<evidence type="ECO:0000256" key="1">
    <source>
        <dbReference type="SAM" id="Phobius"/>
    </source>
</evidence>
<feature type="transmembrane region" description="Helical" evidence="1">
    <location>
        <begin position="39"/>
        <end position="67"/>
    </location>
</feature>
<evidence type="ECO:0000313" key="3">
    <source>
        <dbReference type="Proteomes" id="UP000887013"/>
    </source>
</evidence>
<accession>A0A8X6NPZ9</accession>
<name>A0A8X6NPZ9_NEPPI</name>
<keyword evidence="1" id="KW-1133">Transmembrane helix</keyword>